<feature type="domain" description="HTH merR-type" evidence="2">
    <location>
        <begin position="1"/>
        <end position="71"/>
    </location>
</feature>
<name>A0A4R3UPM1_ROSSA</name>
<dbReference type="SUPFAM" id="SSF55136">
    <property type="entry name" value="Probable bacterial effector-binding domain"/>
    <property type="match status" value="1"/>
</dbReference>
<dbReference type="CDD" id="cd01107">
    <property type="entry name" value="HTH_BmrR"/>
    <property type="match status" value="1"/>
</dbReference>
<dbReference type="GO" id="GO:0003700">
    <property type="term" value="F:DNA-binding transcription factor activity"/>
    <property type="evidence" value="ECO:0007669"/>
    <property type="project" value="InterPro"/>
</dbReference>
<dbReference type="GO" id="GO:0003677">
    <property type="term" value="F:DNA binding"/>
    <property type="evidence" value="ECO:0007669"/>
    <property type="project" value="UniProtKB-KW"/>
</dbReference>
<dbReference type="PANTHER" id="PTHR30204:SF97">
    <property type="entry name" value="MERR FAMILY REGULATORY PROTEIN"/>
    <property type="match status" value="1"/>
</dbReference>
<dbReference type="InterPro" id="IPR011256">
    <property type="entry name" value="Reg_factor_effector_dom_sf"/>
</dbReference>
<dbReference type="InterPro" id="IPR047057">
    <property type="entry name" value="MerR_fam"/>
</dbReference>
<organism evidence="3 4">
    <name type="scientific">Roseateles saccharophilus</name>
    <name type="common">Pseudomonas saccharophila</name>
    <dbReference type="NCBI Taxonomy" id="304"/>
    <lineage>
        <taxon>Bacteria</taxon>
        <taxon>Pseudomonadati</taxon>
        <taxon>Pseudomonadota</taxon>
        <taxon>Betaproteobacteria</taxon>
        <taxon>Burkholderiales</taxon>
        <taxon>Sphaerotilaceae</taxon>
        <taxon>Roseateles</taxon>
    </lineage>
</organism>
<gene>
    <name evidence="3" type="ORF">EV671_102166</name>
</gene>
<dbReference type="RefSeq" id="WP_132573810.1">
    <property type="nucleotide sequence ID" value="NZ_CBCSGL010000095.1"/>
</dbReference>
<dbReference type="PROSITE" id="PS00552">
    <property type="entry name" value="HTH_MERR_1"/>
    <property type="match status" value="1"/>
</dbReference>
<dbReference type="InterPro" id="IPR029442">
    <property type="entry name" value="GyrI-like"/>
</dbReference>
<dbReference type="OrthoDB" id="5345718at2"/>
<dbReference type="AlphaFoldDB" id="A0A4R3UPM1"/>
<dbReference type="EMBL" id="SMBU01000021">
    <property type="protein sequence ID" value="TCU92691.1"/>
    <property type="molecule type" value="Genomic_DNA"/>
</dbReference>
<dbReference type="PANTHER" id="PTHR30204">
    <property type="entry name" value="REDOX-CYCLING DRUG-SENSING TRANSCRIPTIONAL ACTIVATOR SOXR"/>
    <property type="match status" value="1"/>
</dbReference>
<evidence type="ECO:0000313" key="4">
    <source>
        <dbReference type="Proteomes" id="UP000295110"/>
    </source>
</evidence>
<dbReference type="SMART" id="SM00422">
    <property type="entry name" value="HTH_MERR"/>
    <property type="match status" value="1"/>
</dbReference>
<evidence type="ECO:0000313" key="3">
    <source>
        <dbReference type="EMBL" id="TCU92691.1"/>
    </source>
</evidence>
<dbReference type="InterPro" id="IPR000551">
    <property type="entry name" value="MerR-type_HTH_dom"/>
</dbReference>
<comment type="caution">
    <text evidence="3">The sequence shown here is derived from an EMBL/GenBank/DDBJ whole genome shotgun (WGS) entry which is preliminary data.</text>
</comment>
<dbReference type="SUPFAM" id="SSF46955">
    <property type="entry name" value="Putative DNA-binding domain"/>
    <property type="match status" value="1"/>
</dbReference>
<proteinExistence type="predicted"/>
<dbReference type="Gene3D" id="1.10.1660.10">
    <property type="match status" value="1"/>
</dbReference>
<reference evidence="3 4" key="1">
    <citation type="submission" date="2019-03" db="EMBL/GenBank/DDBJ databases">
        <title>Genomic Encyclopedia of Type Strains, Phase IV (KMG-IV): sequencing the most valuable type-strain genomes for metagenomic binning, comparative biology and taxonomic classification.</title>
        <authorList>
            <person name="Goeker M."/>
        </authorList>
    </citation>
    <scope>NUCLEOTIDE SEQUENCE [LARGE SCALE GENOMIC DNA]</scope>
    <source>
        <strain evidence="3 4">DSM 654</strain>
    </source>
</reference>
<protein>
    <submittedName>
        <fullName evidence="3">DNA-binding transcriptional MerR regulator</fullName>
    </submittedName>
</protein>
<evidence type="ECO:0000256" key="1">
    <source>
        <dbReference type="ARBA" id="ARBA00023125"/>
    </source>
</evidence>
<dbReference type="InterPro" id="IPR010499">
    <property type="entry name" value="AraC_E-bd"/>
</dbReference>
<keyword evidence="1 3" id="KW-0238">DNA-binding</keyword>
<keyword evidence="4" id="KW-1185">Reference proteome</keyword>
<accession>A0A4R3UPM1</accession>
<dbReference type="InterPro" id="IPR009061">
    <property type="entry name" value="DNA-bd_dom_put_sf"/>
</dbReference>
<dbReference type="PROSITE" id="PS50937">
    <property type="entry name" value="HTH_MERR_2"/>
    <property type="match status" value="1"/>
</dbReference>
<dbReference type="Proteomes" id="UP000295110">
    <property type="component" value="Unassembled WGS sequence"/>
</dbReference>
<evidence type="ECO:0000259" key="2">
    <source>
        <dbReference type="PROSITE" id="PS50937"/>
    </source>
</evidence>
<dbReference type="Gene3D" id="3.20.80.10">
    <property type="entry name" value="Regulatory factor, effector binding domain"/>
    <property type="match status" value="1"/>
</dbReference>
<dbReference type="SMART" id="SM00871">
    <property type="entry name" value="AraC_E_bind"/>
    <property type="match status" value="1"/>
</dbReference>
<dbReference type="Pfam" id="PF06445">
    <property type="entry name" value="GyrI-like"/>
    <property type="match status" value="1"/>
</dbReference>
<dbReference type="Pfam" id="PF13411">
    <property type="entry name" value="MerR_1"/>
    <property type="match status" value="1"/>
</dbReference>
<sequence>MFRIGDFSRIARVSARLLRFYDELGLFVPAHADASSCYRYYTLAQLAQLNRITVLKELGFSLDQVRDILKSQVSAAELRSMLLQRRNHAERALAAEVQRLRHIETRIAQIEADGRLSSEDVVVRAEPAHRLLSMRHRVASFGEAQEMIGLLRQLVRPILPKRHGGPLVVVAHSLQFDQEALDLEFGFALDTDAAVALPRGSVLTWSELPAIERMAVCVRTGGPEDAHLVTARIGAFLAQNGDALDGPGRELFLRLPEPDAMHESVVEMQFPIRPASPRAGP</sequence>